<dbReference type="AlphaFoldDB" id="A0A381RBE7"/>
<accession>A0A381RBE7</accession>
<dbReference type="EMBL" id="UINC01001694">
    <property type="protein sequence ID" value="SUZ86693.1"/>
    <property type="molecule type" value="Genomic_DNA"/>
</dbReference>
<proteinExistence type="predicted"/>
<reference evidence="1" key="1">
    <citation type="submission" date="2018-05" db="EMBL/GenBank/DDBJ databases">
        <authorList>
            <person name="Lanie J.A."/>
            <person name="Ng W.-L."/>
            <person name="Kazmierczak K.M."/>
            <person name="Andrzejewski T.M."/>
            <person name="Davidsen T.M."/>
            <person name="Wayne K.J."/>
            <person name="Tettelin H."/>
            <person name="Glass J.I."/>
            <person name="Rusch D."/>
            <person name="Podicherti R."/>
            <person name="Tsui H.-C.T."/>
            <person name="Winkler M.E."/>
        </authorList>
    </citation>
    <scope>NUCLEOTIDE SEQUENCE</scope>
</reference>
<protein>
    <submittedName>
        <fullName evidence="1">Uncharacterized protein</fullName>
    </submittedName>
</protein>
<gene>
    <name evidence="1" type="ORF">METZ01_LOCUS39547</name>
</gene>
<sequence length="44" mass="4983">MDVDVLANVFYSLLPRESLRAAGMSLASLEVEEGLLEHRKRPIR</sequence>
<name>A0A381RBE7_9ZZZZ</name>
<organism evidence="1">
    <name type="scientific">marine metagenome</name>
    <dbReference type="NCBI Taxonomy" id="408172"/>
    <lineage>
        <taxon>unclassified sequences</taxon>
        <taxon>metagenomes</taxon>
        <taxon>ecological metagenomes</taxon>
    </lineage>
</organism>
<evidence type="ECO:0000313" key="1">
    <source>
        <dbReference type="EMBL" id="SUZ86693.1"/>
    </source>
</evidence>